<dbReference type="AlphaFoldDB" id="A0A6B0VL67"/>
<proteinExistence type="predicted"/>
<dbReference type="RefSeq" id="WP_160064097.1">
    <property type="nucleotide sequence ID" value="NZ_WUYX01000026.1"/>
</dbReference>
<evidence type="ECO:0000313" key="2">
    <source>
        <dbReference type="EMBL" id="MXV61857.1"/>
    </source>
</evidence>
<feature type="compositionally biased region" description="Polar residues" evidence="1">
    <location>
        <begin position="1"/>
        <end position="12"/>
    </location>
</feature>
<name>A0A6B0VL67_9EURY</name>
<dbReference type="EMBL" id="WUYX01000026">
    <property type="protein sequence ID" value="MXV61857.1"/>
    <property type="molecule type" value="Genomic_DNA"/>
</dbReference>
<reference evidence="2 3" key="1">
    <citation type="submission" date="2020-01" db="EMBL/GenBank/DDBJ databases">
        <title>Natronorubrum sp. JWXQ-INN 674 isolated from Inner Mongolia Autonomous Region of China.</title>
        <authorList>
            <person name="Xue Q."/>
        </authorList>
    </citation>
    <scope>NUCLEOTIDE SEQUENCE [LARGE SCALE GENOMIC DNA]</scope>
    <source>
        <strain evidence="2 3">JWXQ-INN-674</strain>
    </source>
</reference>
<feature type="region of interest" description="Disordered" evidence="1">
    <location>
        <begin position="1"/>
        <end position="39"/>
    </location>
</feature>
<protein>
    <submittedName>
        <fullName evidence="2">Uncharacterized protein</fullName>
    </submittedName>
</protein>
<organism evidence="2 3">
    <name type="scientific">Natronorubrum halalkaliphilum</name>
    <dbReference type="NCBI Taxonomy" id="2691917"/>
    <lineage>
        <taxon>Archaea</taxon>
        <taxon>Methanobacteriati</taxon>
        <taxon>Methanobacteriota</taxon>
        <taxon>Stenosarchaea group</taxon>
        <taxon>Halobacteria</taxon>
        <taxon>Halobacteriales</taxon>
        <taxon>Natrialbaceae</taxon>
        <taxon>Natronorubrum</taxon>
    </lineage>
</organism>
<evidence type="ECO:0000313" key="3">
    <source>
        <dbReference type="Proteomes" id="UP000434101"/>
    </source>
</evidence>
<keyword evidence="3" id="KW-1185">Reference proteome</keyword>
<evidence type="ECO:0000256" key="1">
    <source>
        <dbReference type="SAM" id="MobiDB-lite"/>
    </source>
</evidence>
<comment type="caution">
    <text evidence="2">The sequence shown here is derived from an EMBL/GenBank/DDBJ whole genome shotgun (WGS) entry which is preliminary data.</text>
</comment>
<gene>
    <name evidence="2" type="ORF">GS429_07215</name>
</gene>
<dbReference type="OrthoDB" id="158995at2157"/>
<dbReference type="Proteomes" id="UP000434101">
    <property type="component" value="Unassembled WGS sequence"/>
</dbReference>
<accession>A0A6B0VL67</accession>
<sequence length="91" mass="10268">MSQTKQQRNSCPWCSESISREEDTTTIGPPPRSSVGTQQWDLHDSCAGEWEAFADQLSRLAKIGAHPTLIEYPKNNGTDELIEEKQLLHDQ</sequence>